<accession>A0A538SRM4</accession>
<dbReference type="AlphaFoldDB" id="A0A538SRM4"/>
<evidence type="ECO:0000313" key="3">
    <source>
        <dbReference type="Proteomes" id="UP000320184"/>
    </source>
</evidence>
<keyword evidence="1" id="KW-0472">Membrane</keyword>
<comment type="caution">
    <text evidence="2">The sequence shown here is derived from an EMBL/GenBank/DDBJ whole genome shotgun (WGS) entry which is preliminary data.</text>
</comment>
<name>A0A538SRM4_UNCEI</name>
<keyword evidence="1" id="KW-1133">Transmembrane helix</keyword>
<evidence type="ECO:0000256" key="1">
    <source>
        <dbReference type="SAM" id="Phobius"/>
    </source>
</evidence>
<dbReference type="EMBL" id="VBOT01000004">
    <property type="protein sequence ID" value="TMQ54033.1"/>
    <property type="molecule type" value="Genomic_DNA"/>
</dbReference>
<keyword evidence="1" id="KW-0812">Transmembrane</keyword>
<gene>
    <name evidence="2" type="ORF">E6K73_00495</name>
</gene>
<sequence length="97" mass="10556">MTKGRVLRERYVWIGAVAVLATSLLWLATIDIVLLLRASAGTPAAWVLAKALVRAAVLVVQRCWPLLPATMAASVLIYGLTRAQRSGELEERSVSRV</sequence>
<feature type="transmembrane region" description="Helical" evidence="1">
    <location>
        <begin position="12"/>
        <end position="36"/>
    </location>
</feature>
<reference evidence="2 3" key="1">
    <citation type="journal article" date="2019" name="Nat. Microbiol.">
        <title>Mediterranean grassland soil C-N compound turnover is dependent on rainfall and depth, and is mediated by genomically divergent microorganisms.</title>
        <authorList>
            <person name="Diamond S."/>
            <person name="Andeer P.F."/>
            <person name="Li Z."/>
            <person name="Crits-Christoph A."/>
            <person name="Burstein D."/>
            <person name="Anantharaman K."/>
            <person name="Lane K.R."/>
            <person name="Thomas B.C."/>
            <person name="Pan C."/>
            <person name="Northen T.R."/>
            <person name="Banfield J.F."/>
        </authorList>
    </citation>
    <scope>NUCLEOTIDE SEQUENCE [LARGE SCALE GENOMIC DNA]</scope>
    <source>
        <strain evidence="2">WS_3</strain>
    </source>
</reference>
<dbReference type="Proteomes" id="UP000320184">
    <property type="component" value="Unassembled WGS sequence"/>
</dbReference>
<proteinExistence type="predicted"/>
<organism evidence="2 3">
    <name type="scientific">Eiseniibacteriota bacterium</name>
    <dbReference type="NCBI Taxonomy" id="2212470"/>
    <lineage>
        <taxon>Bacteria</taxon>
        <taxon>Candidatus Eiseniibacteriota</taxon>
    </lineage>
</organism>
<protein>
    <submittedName>
        <fullName evidence="2">Uncharacterized protein</fullName>
    </submittedName>
</protein>
<evidence type="ECO:0000313" key="2">
    <source>
        <dbReference type="EMBL" id="TMQ54033.1"/>
    </source>
</evidence>
<feature type="transmembrane region" description="Helical" evidence="1">
    <location>
        <begin position="56"/>
        <end position="80"/>
    </location>
</feature>